<dbReference type="SUPFAM" id="SSF54001">
    <property type="entry name" value="Cysteine proteinases"/>
    <property type="match status" value="1"/>
</dbReference>
<dbReference type="EMBL" id="JH651379">
    <property type="protein sequence ID" value="EIJ39002.1"/>
    <property type="molecule type" value="Genomic_DNA"/>
</dbReference>
<dbReference type="RefSeq" id="WP_008612349.1">
    <property type="nucleotide sequence ID" value="NZ_JH651379.1"/>
</dbReference>
<evidence type="ECO:0000313" key="4">
    <source>
        <dbReference type="Proteomes" id="UP000004690"/>
    </source>
</evidence>
<name>I3C5V9_9FLAO</name>
<dbReference type="Pfam" id="PF12969">
    <property type="entry name" value="DUF3857"/>
    <property type="match status" value="1"/>
</dbReference>
<feature type="chain" id="PRO_5003668517" description="DUF3857 domain-containing protein" evidence="1">
    <location>
        <begin position="21"/>
        <end position="639"/>
    </location>
</feature>
<evidence type="ECO:0000256" key="1">
    <source>
        <dbReference type="SAM" id="SignalP"/>
    </source>
</evidence>
<dbReference type="InterPro" id="IPR038765">
    <property type="entry name" value="Papain-like_cys_pep_sf"/>
</dbReference>
<dbReference type="Proteomes" id="UP000004690">
    <property type="component" value="Unassembled WGS sequence"/>
</dbReference>
<reference evidence="3 4" key="1">
    <citation type="submission" date="2012-02" db="EMBL/GenBank/DDBJ databases">
        <title>Improved High-Quality Draft genome of Joostella marina DSM 19592.</title>
        <authorList>
            <consortium name="US DOE Joint Genome Institute (JGI-PGF)"/>
            <person name="Lucas S."/>
            <person name="Copeland A."/>
            <person name="Lapidus A."/>
            <person name="Bruce D."/>
            <person name="Goodwin L."/>
            <person name="Pitluck S."/>
            <person name="Peters L."/>
            <person name="Chertkov O."/>
            <person name="Ovchinnikova G."/>
            <person name="Kyrpides N."/>
            <person name="Mavromatis K."/>
            <person name="Detter J.C."/>
            <person name="Han C."/>
            <person name="Land M."/>
            <person name="Hauser L."/>
            <person name="Markowitz V."/>
            <person name="Cheng J.-F."/>
            <person name="Hugenholtz P."/>
            <person name="Woyke T."/>
            <person name="Wu D."/>
            <person name="Tindall B."/>
            <person name="Brambilla E."/>
            <person name="Klenk H.-P."/>
            <person name="Eisen J.A."/>
        </authorList>
    </citation>
    <scope>NUCLEOTIDE SEQUENCE [LARGE SCALE GENOMIC DNA]</scope>
    <source>
        <strain evidence="3 4">DSM 19592</strain>
    </source>
</reference>
<evidence type="ECO:0000313" key="3">
    <source>
        <dbReference type="EMBL" id="EIJ39002.1"/>
    </source>
</evidence>
<dbReference type="HOGENOM" id="CLU_027424_1_0_10"/>
<dbReference type="AlphaFoldDB" id="I3C5V9"/>
<dbReference type="Gene3D" id="2.60.120.1130">
    <property type="match status" value="1"/>
</dbReference>
<dbReference type="Gene3D" id="3.10.620.30">
    <property type="match status" value="1"/>
</dbReference>
<organism evidence="3 4">
    <name type="scientific">Galbibacter orientalis DSM 19592</name>
    <dbReference type="NCBI Taxonomy" id="926559"/>
    <lineage>
        <taxon>Bacteria</taxon>
        <taxon>Pseudomonadati</taxon>
        <taxon>Bacteroidota</taxon>
        <taxon>Flavobacteriia</taxon>
        <taxon>Flavobacteriales</taxon>
        <taxon>Flavobacteriaceae</taxon>
        <taxon>Galbibacter</taxon>
    </lineage>
</organism>
<accession>I3C5V9</accession>
<feature type="signal peptide" evidence="1">
    <location>
        <begin position="1"/>
        <end position="20"/>
    </location>
</feature>
<feature type="domain" description="DUF3857" evidence="2">
    <location>
        <begin position="59"/>
        <end position="217"/>
    </location>
</feature>
<protein>
    <recommendedName>
        <fullName evidence="2">DUF3857 domain-containing protein</fullName>
    </recommendedName>
</protein>
<keyword evidence="4" id="KW-1185">Reference proteome</keyword>
<dbReference type="STRING" id="926559.JoomaDRAFT_2004"/>
<evidence type="ECO:0000259" key="2">
    <source>
        <dbReference type="Pfam" id="PF12969"/>
    </source>
</evidence>
<proteinExistence type="predicted"/>
<dbReference type="Gene3D" id="2.60.40.3140">
    <property type="match status" value="1"/>
</dbReference>
<dbReference type="InterPro" id="IPR024618">
    <property type="entry name" value="DUF3857"/>
</dbReference>
<keyword evidence="1" id="KW-0732">Signal</keyword>
<dbReference type="eggNOG" id="COG1305">
    <property type="taxonomic scope" value="Bacteria"/>
</dbReference>
<sequence>MRLKNLLGFICLFVSLSASYSQESIELQSVLLQNESLKNADAVVRYDSISVNMSSFDEMKIYKEYTITVLNKAGNSHIDTYEYYNEGRRINSLEISIYNQLGQEIKKYKKRDFIDKSAVPNGTLYSDHRMLYVDYTPTTYPYTLKFVSEIETSNTAYIPSWYFISGYNLSVEKSVYHIAYQKDTELRFKEDNFDGYDIKKISDDNIITYKANSLPAIEREELAPSLLNRIPKIQVASNHFSVNGIEGNASNWNELGQWMYDKILADRTNLSGASVQNVKQLVAGIEDPLIKAQKVYEYVQEQTRYISVQVGIGGIQPIAAEEVDMVKYGDCKGLSNYTKALLEKVGVEAYYTHVEAGSNLVDFDKEFASLAQGNHAILAIPSDNGYLWIDCTSRIHPFNFVGDFTDNRNVLIMKPEGGEIVKTVSYLNEHNSKETIGAFELMGDGGIKGQVEIVSKGIVYDNHFILEGNNHEDLLNYYKEYWGYINNLNLENISFENDKDNVVFTEKVDVSAKKYGSISGSRMIFNLNSFDRNMYIPSRYRDRKSPFEIERGFQHSDTYKIKIPEGYQIEAMPSNESFENEFGSYSFELEKTEDNNLLYKKKFFLKNGIYPKEKYNQYRDFRKNISKLENAKIVLINNS</sequence>
<dbReference type="OrthoDB" id="8595007at2"/>
<gene>
    <name evidence="3" type="ORF">JoomaDRAFT_2004</name>
</gene>